<keyword evidence="2" id="KW-1185">Reference proteome</keyword>
<protein>
    <submittedName>
        <fullName evidence="1">Uncharacterized protein</fullName>
    </submittedName>
</protein>
<dbReference type="EMBL" id="JBJHZX010000001">
    <property type="protein sequence ID" value="MFL0194168.1"/>
    <property type="molecule type" value="Genomic_DNA"/>
</dbReference>
<proteinExistence type="predicted"/>
<comment type="caution">
    <text evidence="1">The sequence shown here is derived from an EMBL/GenBank/DDBJ whole genome shotgun (WGS) entry which is preliminary data.</text>
</comment>
<accession>A0ABW8SG03</accession>
<dbReference type="Proteomes" id="UP001623660">
    <property type="component" value="Unassembled WGS sequence"/>
</dbReference>
<reference evidence="1 2" key="1">
    <citation type="submission" date="2024-11" db="EMBL/GenBank/DDBJ databases">
        <authorList>
            <person name="Heng Y.C."/>
            <person name="Lim A.C.H."/>
            <person name="Lee J.K.Y."/>
            <person name="Kittelmann S."/>
        </authorList>
    </citation>
    <scope>NUCLEOTIDE SEQUENCE [LARGE SCALE GENOMIC DNA]</scope>
    <source>
        <strain evidence="1 2">WILCCON 0269</strain>
    </source>
</reference>
<organism evidence="1 2">
    <name type="scientific">Candidatus Clostridium eludens</name>
    <dbReference type="NCBI Taxonomy" id="3381663"/>
    <lineage>
        <taxon>Bacteria</taxon>
        <taxon>Bacillati</taxon>
        <taxon>Bacillota</taxon>
        <taxon>Clostridia</taxon>
        <taxon>Eubacteriales</taxon>
        <taxon>Clostridiaceae</taxon>
        <taxon>Clostridium</taxon>
    </lineage>
</organism>
<evidence type="ECO:0000313" key="2">
    <source>
        <dbReference type="Proteomes" id="UP001623660"/>
    </source>
</evidence>
<dbReference type="RefSeq" id="WP_406790361.1">
    <property type="nucleotide sequence ID" value="NZ_JBJHZX010000001.1"/>
</dbReference>
<gene>
    <name evidence="1" type="ORF">ACJDU8_00980</name>
</gene>
<sequence length="17" mass="1767">MTARKSGFLGGNMVLGK</sequence>
<evidence type="ECO:0000313" key="1">
    <source>
        <dbReference type="EMBL" id="MFL0194168.1"/>
    </source>
</evidence>
<name>A0ABW8SG03_9CLOT</name>